<dbReference type="PROSITE" id="PS50021">
    <property type="entry name" value="CH"/>
    <property type="match status" value="2"/>
</dbReference>
<keyword evidence="3" id="KW-1185">Reference proteome</keyword>
<accession>A0ABR2H8T1</accession>
<reference evidence="2 3" key="1">
    <citation type="submission" date="2024-04" db="EMBL/GenBank/DDBJ databases">
        <title>Tritrichomonas musculus Genome.</title>
        <authorList>
            <person name="Alves-Ferreira E."/>
            <person name="Grigg M."/>
            <person name="Lorenzi H."/>
            <person name="Galac M."/>
        </authorList>
    </citation>
    <scope>NUCLEOTIDE SEQUENCE [LARGE SCALE GENOMIC DNA]</scope>
    <source>
        <strain evidence="2 3">EAF2021</strain>
    </source>
</reference>
<dbReference type="SUPFAM" id="SSF50370">
    <property type="entry name" value="Ricin B-like lectins"/>
    <property type="match status" value="1"/>
</dbReference>
<evidence type="ECO:0000313" key="2">
    <source>
        <dbReference type="EMBL" id="KAK8842591.1"/>
    </source>
</evidence>
<dbReference type="Gene3D" id="1.10.418.10">
    <property type="entry name" value="Calponin-like domain"/>
    <property type="match status" value="2"/>
</dbReference>
<comment type="caution">
    <text evidence="2">The sequence shown here is derived from an EMBL/GenBank/DDBJ whole genome shotgun (WGS) entry which is preliminary data.</text>
</comment>
<dbReference type="EMBL" id="JAPFFF010000037">
    <property type="protein sequence ID" value="KAK8842591.1"/>
    <property type="molecule type" value="Genomic_DNA"/>
</dbReference>
<dbReference type="SUPFAM" id="SSF47576">
    <property type="entry name" value="Calponin-homology domain, CH-domain"/>
    <property type="match status" value="1"/>
</dbReference>
<feature type="domain" description="Calponin-homology (CH)" evidence="1">
    <location>
        <begin position="127"/>
        <end position="224"/>
    </location>
</feature>
<dbReference type="Proteomes" id="UP001470230">
    <property type="component" value="Unassembled WGS sequence"/>
</dbReference>
<organism evidence="2 3">
    <name type="scientific">Tritrichomonas musculus</name>
    <dbReference type="NCBI Taxonomy" id="1915356"/>
    <lineage>
        <taxon>Eukaryota</taxon>
        <taxon>Metamonada</taxon>
        <taxon>Parabasalia</taxon>
        <taxon>Tritrichomonadida</taxon>
        <taxon>Tritrichomonadidae</taxon>
        <taxon>Tritrichomonas</taxon>
    </lineage>
</organism>
<dbReference type="Pfam" id="PF00307">
    <property type="entry name" value="CH"/>
    <property type="match status" value="2"/>
</dbReference>
<gene>
    <name evidence="2" type="ORF">M9Y10_025449</name>
</gene>
<dbReference type="InterPro" id="IPR036872">
    <property type="entry name" value="CH_dom_sf"/>
</dbReference>
<feature type="domain" description="Calponin-homology (CH)" evidence="1">
    <location>
        <begin position="15"/>
        <end position="122"/>
    </location>
</feature>
<dbReference type="InterPro" id="IPR035992">
    <property type="entry name" value="Ricin_B-like_lectins"/>
</dbReference>
<name>A0ABR2H8T1_9EUKA</name>
<sequence length="471" mass="53222">MSKKGLSRPSEEWIPLQIKTFSRWVADHLRGNSDYTVTDITKDLKNGVALVELAKILTGKDVPRRWVHSPKSNYEMVQNCDLALEMFKGDGVNFVSISGKDVNDNNEKLILGLVWTLILHYLVGNTVRNEDEVMTWAIHRTANYANVRDFSPYGLSMCALLDSYYPQKINYNSLNPKDSEHNAQLAQRTMIDLGIPVYVDPEDIDNQSHIDQKALITQLSSMRAVLEAESSNLKIKERTVLGAENSNLEIKERTVLGAENSNLVIKERSAYISEQSLESNDDSEQFHQQALPFISKPVDGDNSQYAGRKFGLIMTLNESDYNEGKQMIEDDQVLLFGNDVDFALTLEKDGKPFLNPAGARLNLAEPDIEHDVYQQFTFGKGTWNTVIDSFVRKGMVWDVADADNLDPPAGTPFYMFPFHGRHNQHFVYKDGLIYAKQNGMVVTYIGGDIPFQMMPPSAAHKARQTFKIQLL</sequence>
<evidence type="ECO:0000313" key="3">
    <source>
        <dbReference type="Proteomes" id="UP001470230"/>
    </source>
</evidence>
<dbReference type="InterPro" id="IPR001715">
    <property type="entry name" value="CH_dom"/>
</dbReference>
<dbReference type="SMART" id="SM00033">
    <property type="entry name" value="CH"/>
    <property type="match status" value="2"/>
</dbReference>
<protein>
    <submittedName>
        <fullName evidence="2">GTPase activator activity protein</fullName>
    </submittedName>
</protein>
<proteinExistence type="predicted"/>
<dbReference type="PANTHER" id="PTHR11915">
    <property type="entry name" value="SPECTRIN/FILAMIN RELATED CYTOSKELETAL PROTEIN"/>
    <property type="match status" value="1"/>
</dbReference>
<evidence type="ECO:0000259" key="1">
    <source>
        <dbReference type="PROSITE" id="PS50021"/>
    </source>
</evidence>